<dbReference type="Gene3D" id="1.10.3730.20">
    <property type="match status" value="2"/>
</dbReference>
<dbReference type="EMBL" id="VFOZ01000001">
    <property type="protein sequence ID" value="TQL95100.1"/>
    <property type="molecule type" value="Genomic_DNA"/>
</dbReference>
<dbReference type="PANTHER" id="PTHR40761:SF1">
    <property type="entry name" value="CONSERVED INTEGRAL MEMBRANE ALANINE VALINE AND LEUCINE RICH PROTEIN-RELATED"/>
    <property type="match status" value="1"/>
</dbReference>
<dbReference type="OrthoDB" id="3423019at2"/>
<keyword evidence="1" id="KW-0472">Membrane</keyword>
<dbReference type="AlphaFoldDB" id="A0A543CDK0"/>
<dbReference type="Proteomes" id="UP000316096">
    <property type="component" value="Unassembled WGS sequence"/>
</dbReference>
<keyword evidence="1" id="KW-0812">Transmembrane</keyword>
<protein>
    <recommendedName>
        <fullName evidence="4">Magnesium transporter NIPA</fullName>
    </recommendedName>
</protein>
<keyword evidence="1" id="KW-1133">Transmembrane helix</keyword>
<feature type="transmembrane region" description="Helical" evidence="1">
    <location>
        <begin position="43"/>
        <end position="67"/>
    </location>
</feature>
<name>A0A543CDK0_9ACTN</name>
<keyword evidence="3" id="KW-1185">Reference proteome</keyword>
<dbReference type="RefSeq" id="WP_141952961.1">
    <property type="nucleotide sequence ID" value="NZ_VFOZ01000001.1"/>
</dbReference>
<feature type="transmembrane region" description="Helical" evidence="1">
    <location>
        <begin position="104"/>
        <end position="122"/>
    </location>
</feature>
<gene>
    <name evidence="2" type="ORF">FB559_0595</name>
</gene>
<evidence type="ECO:0000313" key="2">
    <source>
        <dbReference type="EMBL" id="TQL95100.1"/>
    </source>
</evidence>
<feature type="transmembrane region" description="Helical" evidence="1">
    <location>
        <begin position="79"/>
        <end position="97"/>
    </location>
</feature>
<reference evidence="2 3" key="1">
    <citation type="submission" date="2019-06" db="EMBL/GenBank/DDBJ databases">
        <title>Sequencing the genomes of 1000 actinobacteria strains.</title>
        <authorList>
            <person name="Klenk H.-P."/>
        </authorList>
    </citation>
    <scope>NUCLEOTIDE SEQUENCE [LARGE SCALE GENOMIC DNA]</scope>
    <source>
        <strain evidence="2 3">DSM 102200</strain>
    </source>
</reference>
<feature type="transmembrane region" description="Helical" evidence="1">
    <location>
        <begin position="234"/>
        <end position="254"/>
    </location>
</feature>
<evidence type="ECO:0000313" key="3">
    <source>
        <dbReference type="Proteomes" id="UP000316096"/>
    </source>
</evidence>
<feature type="transmembrane region" description="Helical" evidence="1">
    <location>
        <begin position="165"/>
        <end position="183"/>
    </location>
</feature>
<organism evidence="2 3">
    <name type="scientific">Actinoallomurus bryophytorum</name>
    <dbReference type="NCBI Taxonomy" id="1490222"/>
    <lineage>
        <taxon>Bacteria</taxon>
        <taxon>Bacillati</taxon>
        <taxon>Actinomycetota</taxon>
        <taxon>Actinomycetes</taxon>
        <taxon>Streptosporangiales</taxon>
        <taxon>Thermomonosporaceae</taxon>
        <taxon>Actinoallomurus</taxon>
    </lineage>
</organism>
<feature type="transmembrane region" description="Helical" evidence="1">
    <location>
        <begin position="134"/>
        <end position="153"/>
    </location>
</feature>
<sequence length="306" mass="31900">MFYGIVLGLIATVLYNAGFVLEKRALRDLPPLSMRRIGRLVRLLATSKAWLTGFLVMGMGMACQVVVMSLVPLSVAQPIQLAGLALLVVFSAVFLGERTTQREWAGLGVLALSLLLICLSMEPTRLGLHAGTGVMFSVIGGTVFLGLAAFVTAARSGARSGRMPAPGLLYGAASGLLYGAAGLQTKGVSGFLAEDAHHFVGRTLASPYPYLYLVLSGAGLLLFQTALQRGRASIVVPVSSVVGSVYTVLAGTAVFGEPLPQDPVRLVLRSAGFGAAIVVVALMPKHEDMPEPDAVKAPALVADQAL</sequence>
<accession>A0A543CDK0</accession>
<evidence type="ECO:0000256" key="1">
    <source>
        <dbReference type="SAM" id="Phobius"/>
    </source>
</evidence>
<dbReference type="InterPro" id="IPR037185">
    <property type="entry name" value="EmrE-like"/>
</dbReference>
<feature type="transmembrane region" description="Helical" evidence="1">
    <location>
        <begin position="6"/>
        <end position="22"/>
    </location>
</feature>
<proteinExistence type="predicted"/>
<evidence type="ECO:0008006" key="4">
    <source>
        <dbReference type="Google" id="ProtNLM"/>
    </source>
</evidence>
<feature type="transmembrane region" description="Helical" evidence="1">
    <location>
        <begin position="210"/>
        <end position="227"/>
    </location>
</feature>
<comment type="caution">
    <text evidence="2">The sequence shown here is derived from an EMBL/GenBank/DDBJ whole genome shotgun (WGS) entry which is preliminary data.</text>
</comment>
<dbReference type="PANTHER" id="PTHR40761">
    <property type="entry name" value="CONSERVED INTEGRAL MEMBRANE ALANINE VALINE AND LEUCINE RICH PROTEIN-RELATED"/>
    <property type="match status" value="1"/>
</dbReference>
<dbReference type="SUPFAM" id="SSF103481">
    <property type="entry name" value="Multidrug resistance efflux transporter EmrE"/>
    <property type="match status" value="1"/>
</dbReference>
<feature type="transmembrane region" description="Helical" evidence="1">
    <location>
        <begin position="266"/>
        <end position="283"/>
    </location>
</feature>